<proteinExistence type="predicted"/>
<accession>A0A3L6KQY8</accession>
<gene>
    <name evidence="1" type="ORF">DPX39_000062600</name>
</gene>
<reference evidence="1 2" key="1">
    <citation type="submission" date="2018-09" db="EMBL/GenBank/DDBJ databases">
        <title>whole genome sequence of T. equiperdum IVM-t1 strain.</title>
        <authorList>
            <person name="Suganuma K."/>
        </authorList>
    </citation>
    <scope>NUCLEOTIDE SEQUENCE [LARGE SCALE GENOMIC DNA]</scope>
    <source>
        <strain evidence="1 2">IVM-t1</strain>
    </source>
</reference>
<protein>
    <submittedName>
        <fullName evidence="1">Uncharacterized protein</fullName>
    </submittedName>
</protein>
<dbReference type="EMBL" id="QSBY01000016">
    <property type="protein sequence ID" value="RHW66993.1"/>
    <property type="molecule type" value="Genomic_DNA"/>
</dbReference>
<organism evidence="1 2">
    <name type="scientific">Trypanosoma brucei equiperdum</name>
    <dbReference type="NCBI Taxonomy" id="630700"/>
    <lineage>
        <taxon>Eukaryota</taxon>
        <taxon>Discoba</taxon>
        <taxon>Euglenozoa</taxon>
        <taxon>Kinetoplastea</taxon>
        <taxon>Metakinetoplastina</taxon>
        <taxon>Trypanosomatida</taxon>
        <taxon>Trypanosomatidae</taxon>
        <taxon>Trypanosoma</taxon>
    </lineage>
</organism>
<evidence type="ECO:0000313" key="2">
    <source>
        <dbReference type="Proteomes" id="UP000266743"/>
    </source>
</evidence>
<name>A0A3L6KQY8_9TRYP</name>
<comment type="caution">
    <text evidence="1">The sequence shown here is derived from an EMBL/GenBank/DDBJ whole genome shotgun (WGS) entry which is preliminary data.</text>
</comment>
<evidence type="ECO:0000313" key="1">
    <source>
        <dbReference type="EMBL" id="RHW66993.1"/>
    </source>
</evidence>
<dbReference type="Proteomes" id="UP000266743">
    <property type="component" value="Unassembled WGS sequence"/>
</dbReference>
<dbReference type="AlphaFoldDB" id="A0A3L6KQY8"/>
<sequence>MTGVHKERVVRVKYGGMRFSGAKTVQKLLLVTTPMNFKCSTGGGTAQASCIHYPKKVPRGANNSAWRSVGVLRNSEYTDYVPSNLYSRYLCF</sequence>